<comment type="similarity">
    <text evidence="1">Belongs to the LysR transcriptional regulatory family.</text>
</comment>
<dbReference type="STRING" id="299255.SAMN02745129_1816"/>
<dbReference type="Pfam" id="PF03466">
    <property type="entry name" value="LysR_substrate"/>
    <property type="match status" value="1"/>
</dbReference>
<dbReference type="EMBL" id="FQXG01000002">
    <property type="protein sequence ID" value="SHH31699.1"/>
    <property type="molecule type" value="Genomic_DNA"/>
</dbReference>
<dbReference type="CDD" id="cd08417">
    <property type="entry name" value="PBP2_Nitroaromatics_like"/>
    <property type="match status" value="1"/>
</dbReference>
<dbReference type="InterPro" id="IPR050389">
    <property type="entry name" value="LysR-type_TF"/>
</dbReference>
<dbReference type="AlphaFoldDB" id="A0A1M5RZQ6"/>
<accession>A0A1M5RZQ6</accession>
<sequence length="301" mass="34065">MNIQGRDLNLLRLFDLLYRLRSLSAAAKELMISQPALSHRLAKLRHEFDDPLFVRAPRGLTPTPLAHTLAPQIGALMAQLEQFYQQSDASDFLHSQELLRLYTTDYMEQHLLPGLLATLEQQAPKVQLVTHPTTGELPKEALQQGRCDLAIAGFYQDLPQSFYQQALWQDEFVVLADRDNPILAGKMSLQAYLDCPHLVTTLTGDLDGLVDKALRRQNRQRRVVAGLSSFMTPPLMLVNQPFVLTCLASLAQRAVAANPQLAIYPCPIELAPVQIVQIWHERTHRDPLRRWLRAQLKAQAE</sequence>
<name>A0A1M5RZQ6_9GAMM</name>
<dbReference type="PANTHER" id="PTHR30118">
    <property type="entry name" value="HTH-TYPE TRANSCRIPTIONAL REGULATOR LEUO-RELATED"/>
    <property type="match status" value="1"/>
</dbReference>
<organism evidence="6 7">
    <name type="scientific">Ferrimonas marina</name>
    <dbReference type="NCBI Taxonomy" id="299255"/>
    <lineage>
        <taxon>Bacteria</taxon>
        <taxon>Pseudomonadati</taxon>
        <taxon>Pseudomonadota</taxon>
        <taxon>Gammaproteobacteria</taxon>
        <taxon>Alteromonadales</taxon>
        <taxon>Ferrimonadaceae</taxon>
        <taxon>Ferrimonas</taxon>
    </lineage>
</organism>
<keyword evidence="4" id="KW-0804">Transcription</keyword>
<dbReference type="InterPro" id="IPR036388">
    <property type="entry name" value="WH-like_DNA-bd_sf"/>
</dbReference>
<dbReference type="PANTHER" id="PTHR30118:SF15">
    <property type="entry name" value="TRANSCRIPTIONAL REGULATORY PROTEIN"/>
    <property type="match status" value="1"/>
</dbReference>
<dbReference type="Pfam" id="PF00126">
    <property type="entry name" value="HTH_1"/>
    <property type="match status" value="1"/>
</dbReference>
<evidence type="ECO:0000256" key="4">
    <source>
        <dbReference type="ARBA" id="ARBA00023163"/>
    </source>
</evidence>
<dbReference type="SUPFAM" id="SSF46785">
    <property type="entry name" value="Winged helix' DNA-binding domain"/>
    <property type="match status" value="1"/>
</dbReference>
<protein>
    <submittedName>
        <fullName evidence="6">Transcriptional regulator, LysR family</fullName>
    </submittedName>
</protein>
<dbReference type="Proteomes" id="UP000184268">
    <property type="component" value="Unassembled WGS sequence"/>
</dbReference>
<dbReference type="InterPro" id="IPR005119">
    <property type="entry name" value="LysR_subst-bd"/>
</dbReference>
<dbReference type="PROSITE" id="PS50931">
    <property type="entry name" value="HTH_LYSR"/>
    <property type="match status" value="1"/>
</dbReference>
<dbReference type="SUPFAM" id="SSF53850">
    <property type="entry name" value="Periplasmic binding protein-like II"/>
    <property type="match status" value="1"/>
</dbReference>
<evidence type="ECO:0000256" key="2">
    <source>
        <dbReference type="ARBA" id="ARBA00023015"/>
    </source>
</evidence>
<evidence type="ECO:0000256" key="1">
    <source>
        <dbReference type="ARBA" id="ARBA00009437"/>
    </source>
</evidence>
<evidence type="ECO:0000259" key="5">
    <source>
        <dbReference type="PROSITE" id="PS50931"/>
    </source>
</evidence>
<evidence type="ECO:0000313" key="6">
    <source>
        <dbReference type="EMBL" id="SHH31699.1"/>
    </source>
</evidence>
<keyword evidence="3" id="KW-0238">DNA-binding</keyword>
<keyword evidence="7" id="KW-1185">Reference proteome</keyword>
<proteinExistence type="inferred from homology"/>
<dbReference type="PRINTS" id="PR00039">
    <property type="entry name" value="HTHLYSR"/>
</dbReference>
<evidence type="ECO:0000256" key="3">
    <source>
        <dbReference type="ARBA" id="ARBA00023125"/>
    </source>
</evidence>
<dbReference type="GO" id="GO:0003700">
    <property type="term" value="F:DNA-binding transcription factor activity"/>
    <property type="evidence" value="ECO:0007669"/>
    <property type="project" value="InterPro"/>
</dbReference>
<dbReference type="OrthoDB" id="6621790at2"/>
<feature type="domain" description="HTH lysR-type" evidence="5">
    <location>
        <begin position="6"/>
        <end position="63"/>
    </location>
</feature>
<dbReference type="InterPro" id="IPR037402">
    <property type="entry name" value="YidZ_PBP2"/>
</dbReference>
<evidence type="ECO:0000313" key="7">
    <source>
        <dbReference type="Proteomes" id="UP000184268"/>
    </source>
</evidence>
<gene>
    <name evidence="6" type="ORF">SAMN02745129_1816</name>
</gene>
<dbReference type="Gene3D" id="1.10.10.10">
    <property type="entry name" value="Winged helix-like DNA-binding domain superfamily/Winged helix DNA-binding domain"/>
    <property type="match status" value="1"/>
</dbReference>
<keyword evidence="2" id="KW-0805">Transcription regulation</keyword>
<dbReference type="InterPro" id="IPR000847">
    <property type="entry name" value="LysR_HTH_N"/>
</dbReference>
<dbReference type="GO" id="GO:0003677">
    <property type="term" value="F:DNA binding"/>
    <property type="evidence" value="ECO:0007669"/>
    <property type="project" value="UniProtKB-KW"/>
</dbReference>
<dbReference type="Gene3D" id="3.40.190.10">
    <property type="entry name" value="Periplasmic binding protein-like II"/>
    <property type="match status" value="2"/>
</dbReference>
<dbReference type="RefSeq" id="WP_067659305.1">
    <property type="nucleotide sequence ID" value="NZ_FQXG01000002.1"/>
</dbReference>
<dbReference type="InterPro" id="IPR036390">
    <property type="entry name" value="WH_DNA-bd_sf"/>
</dbReference>
<reference evidence="6 7" key="1">
    <citation type="submission" date="2016-11" db="EMBL/GenBank/DDBJ databases">
        <authorList>
            <person name="Jaros S."/>
            <person name="Januszkiewicz K."/>
            <person name="Wedrychowicz H."/>
        </authorList>
    </citation>
    <scope>NUCLEOTIDE SEQUENCE [LARGE SCALE GENOMIC DNA]</scope>
    <source>
        <strain evidence="6 7">DSM 16917</strain>
    </source>
</reference>